<reference evidence="1" key="1">
    <citation type="submission" date="2019-05" db="EMBL/GenBank/DDBJ databases">
        <authorList>
            <consortium name="Pathogen Informatics"/>
        </authorList>
    </citation>
    <scope>NUCLEOTIDE SEQUENCE [LARGE SCALE GENOMIC DNA]</scope>
    <source>
        <strain evidence="1">NCTC12965</strain>
    </source>
</reference>
<dbReference type="AlphaFoldDB" id="A0A4U9W544"/>
<dbReference type="EMBL" id="CABEEZ010000130">
    <property type="protein sequence ID" value="VTR53880.1"/>
    <property type="molecule type" value="Genomic_DNA"/>
</dbReference>
<sequence>MGIQGVNLLLEKFRDGRALPLQVYVPSKLKLRETTK</sequence>
<evidence type="ECO:0000313" key="1">
    <source>
        <dbReference type="EMBL" id="VTR53880.1"/>
    </source>
</evidence>
<name>A0A4U9W544_SERFO</name>
<gene>
    <name evidence="1" type="ORF">NCTC12965_06630</name>
</gene>
<keyword evidence="1" id="KW-0238">DNA-binding</keyword>
<protein>
    <submittedName>
        <fullName evidence="1">DNA-binding transcriptional repressor EbgR</fullName>
    </submittedName>
</protein>
<dbReference type="GO" id="GO:0003677">
    <property type="term" value="F:DNA binding"/>
    <property type="evidence" value="ECO:0007669"/>
    <property type="project" value="UniProtKB-KW"/>
</dbReference>
<proteinExistence type="predicted"/>
<accession>A0A4U9W544</accession>
<organism evidence="1">
    <name type="scientific">Serratia fonticola</name>
    <dbReference type="NCBI Taxonomy" id="47917"/>
    <lineage>
        <taxon>Bacteria</taxon>
        <taxon>Pseudomonadati</taxon>
        <taxon>Pseudomonadota</taxon>
        <taxon>Gammaproteobacteria</taxon>
        <taxon>Enterobacterales</taxon>
        <taxon>Yersiniaceae</taxon>
        <taxon>Serratia</taxon>
    </lineage>
</organism>